<dbReference type="PANTHER" id="PTHR21402:SF10">
    <property type="entry name" value="U11_U12 SMALL NUCLEAR RIBONUCLEOPROTEIN 48 KDA PROTEIN"/>
    <property type="match status" value="1"/>
</dbReference>
<accession>D6WAB4</accession>
<reference evidence="6 7" key="1">
    <citation type="journal article" date="2008" name="Nature">
        <title>The genome of the model beetle and pest Tribolium castaneum.</title>
        <authorList>
            <consortium name="Tribolium Genome Sequencing Consortium"/>
            <person name="Richards S."/>
            <person name="Gibbs R.A."/>
            <person name="Weinstock G.M."/>
            <person name="Brown S.J."/>
            <person name="Denell R."/>
            <person name="Beeman R.W."/>
            <person name="Gibbs R."/>
            <person name="Beeman R.W."/>
            <person name="Brown S.J."/>
            <person name="Bucher G."/>
            <person name="Friedrich M."/>
            <person name="Grimmelikhuijzen C.J."/>
            <person name="Klingler M."/>
            <person name="Lorenzen M."/>
            <person name="Richards S."/>
            <person name="Roth S."/>
            <person name="Schroder R."/>
            <person name="Tautz D."/>
            <person name="Zdobnov E.M."/>
            <person name="Muzny D."/>
            <person name="Gibbs R.A."/>
            <person name="Weinstock G.M."/>
            <person name="Attaway T."/>
            <person name="Bell S."/>
            <person name="Buhay C.J."/>
            <person name="Chandrabose M.N."/>
            <person name="Chavez D."/>
            <person name="Clerk-Blankenburg K.P."/>
            <person name="Cree A."/>
            <person name="Dao M."/>
            <person name="Davis C."/>
            <person name="Chacko J."/>
            <person name="Dinh H."/>
            <person name="Dugan-Rocha S."/>
            <person name="Fowler G."/>
            <person name="Garner T.T."/>
            <person name="Garnes J."/>
            <person name="Gnirke A."/>
            <person name="Hawes A."/>
            <person name="Hernandez J."/>
            <person name="Hines S."/>
            <person name="Holder M."/>
            <person name="Hume J."/>
            <person name="Jhangiani S.N."/>
            <person name="Joshi V."/>
            <person name="Khan Z.M."/>
            <person name="Jackson L."/>
            <person name="Kovar C."/>
            <person name="Kowis A."/>
            <person name="Lee S."/>
            <person name="Lewis L.R."/>
            <person name="Margolis J."/>
            <person name="Morgan M."/>
            <person name="Nazareth L.V."/>
            <person name="Nguyen N."/>
            <person name="Okwuonu G."/>
            <person name="Parker D."/>
            <person name="Richards S."/>
            <person name="Ruiz S.J."/>
            <person name="Santibanez J."/>
            <person name="Savard J."/>
            <person name="Scherer S.E."/>
            <person name="Schneider B."/>
            <person name="Sodergren E."/>
            <person name="Tautz D."/>
            <person name="Vattahil S."/>
            <person name="Villasana D."/>
            <person name="White C.S."/>
            <person name="Wright R."/>
            <person name="Park Y."/>
            <person name="Beeman R.W."/>
            <person name="Lord J."/>
            <person name="Oppert B."/>
            <person name="Lorenzen M."/>
            <person name="Brown S."/>
            <person name="Wang L."/>
            <person name="Savard J."/>
            <person name="Tautz D."/>
            <person name="Richards S."/>
            <person name="Weinstock G."/>
            <person name="Gibbs R.A."/>
            <person name="Liu Y."/>
            <person name="Worley K."/>
            <person name="Weinstock G."/>
            <person name="Elsik C.G."/>
            <person name="Reese J.T."/>
            <person name="Elhaik E."/>
            <person name="Landan G."/>
            <person name="Graur D."/>
            <person name="Arensburger P."/>
            <person name="Atkinson P."/>
            <person name="Beeman R.W."/>
            <person name="Beidler J."/>
            <person name="Brown S.J."/>
            <person name="Demuth J.P."/>
            <person name="Drury D.W."/>
            <person name="Du Y.Z."/>
            <person name="Fujiwara H."/>
            <person name="Lorenzen M."/>
            <person name="Maselli V."/>
            <person name="Osanai M."/>
            <person name="Park Y."/>
            <person name="Robertson H.M."/>
            <person name="Tu Z."/>
            <person name="Wang J.J."/>
            <person name="Wang S."/>
            <person name="Richards S."/>
            <person name="Song H."/>
            <person name="Zhang L."/>
            <person name="Sodergren E."/>
            <person name="Werner D."/>
            <person name="Stanke M."/>
            <person name="Morgenstern B."/>
            <person name="Solovyev V."/>
            <person name="Kosarev P."/>
            <person name="Brown G."/>
            <person name="Chen H.C."/>
            <person name="Ermolaeva O."/>
            <person name="Hlavina W."/>
            <person name="Kapustin Y."/>
            <person name="Kiryutin B."/>
            <person name="Kitts P."/>
            <person name="Maglott D."/>
            <person name="Pruitt K."/>
            <person name="Sapojnikov V."/>
            <person name="Souvorov A."/>
            <person name="Mackey A.J."/>
            <person name="Waterhouse R.M."/>
            <person name="Wyder S."/>
            <person name="Zdobnov E.M."/>
            <person name="Zdobnov E.M."/>
            <person name="Wyder S."/>
            <person name="Kriventseva E.V."/>
            <person name="Kadowaki T."/>
            <person name="Bork P."/>
            <person name="Aranda M."/>
            <person name="Bao R."/>
            <person name="Beermann A."/>
            <person name="Berns N."/>
            <person name="Bolognesi R."/>
            <person name="Bonneton F."/>
            <person name="Bopp D."/>
            <person name="Brown S.J."/>
            <person name="Bucher G."/>
            <person name="Butts T."/>
            <person name="Chaumot A."/>
            <person name="Denell R.E."/>
            <person name="Ferrier D.E."/>
            <person name="Friedrich M."/>
            <person name="Gordon C.M."/>
            <person name="Jindra M."/>
            <person name="Klingler M."/>
            <person name="Lan Q."/>
            <person name="Lattorff H.M."/>
            <person name="Laudet V."/>
            <person name="von Levetsow C."/>
            <person name="Liu Z."/>
            <person name="Lutz R."/>
            <person name="Lynch J.A."/>
            <person name="da Fonseca R.N."/>
            <person name="Posnien N."/>
            <person name="Reuter R."/>
            <person name="Roth S."/>
            <person name="Savard J."/>
            <person name="Schinko J.B."/>
            <person name="Schmitt C."/>
            <person name="Schoppmeier M."/>
            <person name="Schroder R."/>
            <person name="Shippy T.D."/>
            <person name="Simonnet F."/>
            <person name="Marques-Souza H."/>
            <person name="Tautz D."/>
            <person name="Tomoyasu Y."/>
            <person name="Trauner J."/>
            <person name="Van der Zee M."/>
            <person name="Vervoort M."/>
            <person name="Wittkopp N."/>
            <person name="Wimmer E.A."/>
            <person name="Yang X."/>
            <person name="Jones A.K."/>
            <person name="Sattelle D.B."/>
            <person name="Ebert P.R."/>
            <person name="Nelson D."/>
            <person name="Scott J.G."/>
            <person name="Beeman R.W."/>
            <person name="Muthukrishnan S."/>
            <person name="Kramer K.J."/>
            <person name="Arakane Y."/>
            <person name="Beeman R.W."/>
            <person name="Zhu Q."/>
            <person name="Hogenkamp D."/>
            <person name="Dixit R."/>
            <person name="Oppert B."/>
            <person name="Jiang H."/>
            <person name="Zou Z."/>
            <person name="Marshall J."/>
            <person name="Elpidina E."/>
            <person name="Vinokurov K."/>
            <person name="Oppert C."/>
            <person name="Zou Z."/>
            <person name="Evans J."/>
            <person name="Lu Z."/>
            <person name="Zhao P."/>
            <person name="Sumathipala N."/>
            <person name="Altincicek B."/>
            <person name="Vilcinskas A."/>
            <person name="Williams M."/>
            <person name="Hultmark D."/>
            <person name="Hetru C."/>
            <person name="Jiang H."/>
            <person name="Grimmelikhuijzen C.J."/>
            <person name="Hauser F."/>
            <person name="Cazzamali G."/>
            <person name="Williamson M."/>
            <person name="Park Y."/>
            <person name="Li B."/>
            <person name="Tanaka Y."/>
            <person name="Predel R."/>
            <person name="Neupert S."/>
            <person name="Schachtner J."/>
            <person name="Verleyen P."/>
            <person name="Raible F."/>
            <person name="Bork P."/>
            <person name="Friedrich M."/>
            <person name="Walden K.K."/>
            <person name="Robertson H.M."/>
            <person name="Angeli S."/>
            <person name="Foret S."/>
            <person name="Bucher G."/>
            <person name="Schuetz S."/>
            <person name="Maleszka R."/>
            <person name="Wimmer E.A."/>
            <person name="Beeman R.W."/>
            <person name="Lorenzen M."/>
            <person name="Tomoyasu Y."/>
            <person name="Miller S.C."/>
            <person name="Grossmann D."/>
            <person name="Bucher G."/>
        </authorList>
    </citation>
    <scope>NUCLEOTIDE SEQUENCE [LARGE SCALE GENOMIC DNA]</scope>
    <source>
        <strain evidence="6 7">Georgia GA2</strain>
    </source>
</reference>
<keyword evidence="7" id="KW-1185">Reference proteome</keyword>
<dbReference type="GO" id="GO:0005689">
    <property type="term" value="C:U12-type spliceosomal complex"/>
    <property type="evidence" value="ECO:0000318"/>
    <property type="project" value="GO_Central"/>
</dbReference>
<dbReference type="OrthoDB" id="69229at2759"/>
<dbReference type="GO" id="GO:0005654">
    <property type="term" value="C:nucleoplasm"/>
    <property type="evidence" value="ECO:0000318"/>
    <property type="project" value="GO_Central"/>
</dbReference>
<feature type="compositionally biased region" description="Basic and acidic residues" evidence="4">
    <location>
        <begin position="232"/>
        <end position="251"/>
    </location>
</feature>
<feature type="compositionally biased region" description="Basic and acidic residues" evidence="4">
    <location>
        <begin position="266"/>
        <end position="277"/>
    </location>
</feature>
<keyword evidence="2" id="KW-0863">Zinc-finger</keyword>
<proteinExistence type="predicted"/>
<evidence type="ECO:0000313" key="6">
    <source>
        <dbReference type="EMBL" id="EEZ98612.2"/>
    </source>
</evidence>
<feature type="compositionally biased region" description="Basic and acidic residues" evidence="4">
    <location>
        <begin position="286"/>
        <end position="337"/>
    </location>
</feature>
<dbReference type="InterPro" id="IPR022776">
    <property type="entry name" value="TRM13/UPF0224_CHHC_Znf_dom"/>
</dbReference>
<feature type="region of interest" description="Disordered" evidence="4">
    <location>
        <begin position="232"/>
        <end position="337"/>
    </location>
</feature>
<keyword evidence="6" id="KW-0687">Ribonucleoprotein</keyword>
<evidence type="ECO:0000256" key="1">
    <source>
        <dbReference type="ARBA" id="ARBA00022723"/>
    </source>
</evidence>
<dbReference type="KEGG" id="tca:103315217"/>
<dbReference type="eggNOG" id="ENOG502QW2V">
    <property type="taxonomic scope" value="Eukaryota"/>
</dbReference>
<dbReference type="HOGENOM" id="CLU_072333_0_0_1"/>
<keyword evidence="1" id="KW-0479">Metal-binding</keyword>
<dbReference type="GO" id="GO:0008270">
    <property type="term" value="F:zinc ion binding"/>
    <property type="evidence" value="ECO:0007669"/>
    <property type="project" value="UniProtKB-KW"/>
</dbReference>
<gene>
    <name evidence="6" type="primary">AUGUSTUS-3.0.2_01134</name>
    <name evidence="6" type="ORF">TcasGA2_TC001134</name>
</gene>
<dbReference type="Proteomes" id="UP000007266">
    <property type="component" value="Linkage group 2"/>
</dbReference>
<dbReference type="InterPro" id="IPR051591">
    <property type="entry name" value="UPF0224_FAM112_RNA_Proc"/>
</dbReference>
<keyword evidence="3" id="KW-0862">Zinc</keyword>
<evidence type="ECO:0000256" key="2">
    <source>
        <dbReference type="ARBA" id="ARBA00022771"/>
    </source>
</evidence>
<organism evidence="6 7">
    <name type="scientific">Tribolium castaneum</name>
    <name type="common">Red flour beetle</name>
    <dbReference type="NCBI Taxonomy" id="7070"/>
    <lineage>
        <taxon>Eukaryota</taxon>
        <taxon>Metazoa</taxon>
        <taxon>Ecdysozoa</taxon>
        <taxon>Arthropoda</taxon>
        <taxon>Hexapoda</taxon>
        <taxon>Insecta</taxon>
        <taxon>Pterygota</taxon>
        <taxon>Neoptera</taxon>
        <taxon>Endopterygota</taxon>
        <taxon>Coleoptera</taxon>
        <taxon>Polyphaga</taxon>
        <taxon>Cucujiformia</taxon>
        <taxon>Tenebrionidae</taxon>
        <taxon>Tenebrionidae incertae sedis</taxon>
        <taxon>Tribolium</taxon>
    </lineage>
</organism>
<dbReference type="AlphaFoldDB" id="D6WAB4"/>
<evidence type="ECO:0000256" key="4">
    <source>
        <dbReference type="SAM" id="MobiDB-lite"/>
    </source>
</evidence>
<reference evidence="6 7" key="2">
    <citation type="journal article" date="2010" name="Nucleic Acids Res.">
        <title>BeetleBase in 2010: revisions to provide comprehensive genomic information for Tribolium castaneum.</title>
        <authorList>
            <person name="Kim H.S."/>
            <person name="Murphy T."/>
            <person name="Xia J."/>
            <person name="Caragea D."/>
            <person name="Park Y."/>
            <person name="Beeman R.W."/>
            <person name="Lorenzen M.D."/>
            <person name="Butcher S."/>
            <person name="Manak J.R."/>
            <person name="Brown S.J."/>
        </authorList>
    </citation>
    <scope>GENOME REANNOTATION</scope>
    <source>
        <strain evidence="6 7">Georgia GA2</strain>
    </source>
</reference>
<evidence type="ECO:0000256" key="3">
    <source>
        <dbReference type="ARBA" id="ARBA00022833"/>
    </source>
</evidence>
<dbReference type="GO" id="GO:0005829">
    <property type="term" value="C:cytosol"/>
    <property type="evidence" value="ECO:0000318"/>
    <property type="project" value="GO_Central"/>
</dbReference>
<dbReference type="PANTHER" id="PTHR21402">
    <property type="entry name" value="GAMETOCYTE SPECIFIC FACTOR 1-RELATED"/>
    <property type="match status" value="1"/>
</dbReference>
<feature type="compositionally biased region" description="Low complexity" evidence="4">
    <location>
        <begin position="252"/>
        <end position="263"/>
    </location>
</feature>
<sequence length="337" mass="40459">MDFNIEIRKKQLDNLDQLISSSRSRIQSVLSYLDWTQENVEKGDPLVQCPVNPHHRIHPKSWTEHIEKCVVQIEGYSSNSQFLSESLDNPTQSIYIDRNKKIELITKELAEKGALRLAWNGLDPDPRTSDRLISTFSPDERLIFYNYTVQNTEGPPSPPEFTTLYDKKHDEEKPLTYEEILAQERDSKRRRAKYKSVHINRKNHTEVIREVINGQMGEYKEWLLAKDQTKDNKECNNGVHDDKKEEIERPHSSTSRNSSSSRSTNRKYDRHRDERDRSRKRYVRSRSRERSYRSEDRNCEERRNRRNRSGERRRSRERDRRHSRDRSRRSFSDVRRR</sequence>
<name>D6WAB4_TRICA</name>
<dbReference type="STRING" id="7070.D6WAB4"/>
<protein>
    <submittedName>
        <fullName evidence="6">U11/U12 small nuclear ribonucleoprotein 48 kDa protein-like Protein</fullName>
    </submittedName>
</protein>
<evidence type="ECO:0000313" key="7">
    <source>
        <dbReference type="Proteomes" id="UP000007266"/>
    </source>
</evidence>
<dbReference type="OMA" id="QEPMEQC"/>
<feature type="domain" description="CHHC U11-48K-type" evidence="5">
    <location>
        <begin position="46"/>
        <end position="73"/>
    </location>
</feature>
<dbReference type="PROSITE" id="PS51800">
    <property type="entry name" value="ZF_CHHC_U11_48K"/>
    <property type="match status" value="1"/>
</dbReference>
<evidence type="ECO:0000259" key="5">
    <source>
        <dbReference type="PROSITE" id="PS51800"/>
    </source>
</evidence>
<dbReference type="EMBL" id="KQ971312">
    <property type="protein sequence ID" value="EEZ98612.2"/>
    <property type="molecule type" value="Genomic_DNA"/>
</dbReference>